<dbReference type="GO" id="GO:0003677">
    <property type="term" value="F:DNA binding"/>
    <property type="evidence" value="ECO:0007669"/>
    <property type="project" value="UniProtKB-KW"/>
</dbReference>
<keyword evidence="2" id="KW-0815">Transposition</keyword>
<comment type="similarity">
    <text evidence="1">In the C-terminal section; belongs to the transposase 35 family.</text>
</comment>
<evidence type="ECO:0000256" key="3">
    <source>
        <dbReference type="ARBA" id="ARBA00023125"/>
    </source>
</evidence>
<dbReference type="Pfam" id="PF01385">
    <property type="entry name" value="OrfB_IS605"/>
    <property type="match status" value="1"/>
</dbReference>
<dbReference type="EMBL" id="CP017708">
    <property type="protein sequence ID" value="AOY81312.2"/>
    <property type="molecule type" value="Genomic_DNA"/>
</dbReference>
<dbReference type="GO" id="GO:0006310">
    <property type="term" value="P:DNA recombination"/>
    <property type="evidence" value="ECO:0007669"/>
    <property type="project" value="UniProtKB-KW"/>
</dbReference>
<evidence type="ECO:0000256" key="4">
    <source>
        <dbReference type="ARBA" id="ARBA00023172"/>
    </source>
</evidence>
<reference evidence="6" key="1">
    <citation type="journal article" date="2017" name="Proc. Natl. Acad. Sci. U.S.A.">
        <title>Comparative genomics uncovers the prolific and distinctive metabolic potential of the cyanobacterial genus Moorea.</title>
        <authorList>
            <person name="Leao T."/>
            <person name="Castelao G."/>
            <person name="Korobeynikov A."/>
            <person name="Monroe E.A."/>
            <person name="Podell S."/>
            <person name="Glukhov E."/>
            <person name="Allen E.E."/>
            <person name="Gerwick W.H."/>
            <person name="Gerwick L."/>
        </authorList>
    </citation>
    <scope>NUCLEOTIDE SEQUENCE</scope>
    <source>
        <strain evidence="6">JHB</strain>
    </source>
</reference>
<keyword evidence="3" id="KW-0238">DNA-binding</keyword>
<accession>A0A1D9G110</accession>
<evidence type="ECO:0000256" key="2">
    <source>
        <dbReference type="ARBA" id="ARBA00022578"/>
    </source>
</evidence>
<proteinExistence type="inferred from homology"/>
<evidence type="ECO:0000313" key="6">
    <source>
        <dbReference type="EMBL" id="AOY81312.2"/>
    </source>
</evidence>
<feature type="domain" description="Probable transposase IS891/IS1136/IS1341" evidence="5">
    <location>
        <begin position="55"/>
        <end position="166"/>
    </location>
</feature>
<dbReference type="GO" id="GO:0032196">
    <property type="term" value="P:transposition"/>
    <property type="evidence" value="ECO:0007669"/>
    <property type="project" value="UniProtKB-KW"/>
</dbReference>
<dbReference type="InterPro" id="IPR001959">
    <property type="entry name" value="Transposase"/>
</dbReference>
<gene>
    <name evidence="6" type="ORF">BJP36_16795</name>
</gene>
<dbReference type="InterPro" id="IPR010095">
    <property type="entry name" value="Cas12f1-like_TNB"/>
</dbReference>
<keyword evidence="4" id="KW-0233">DNA recombination</keyword>
<protein>
    <submittedName>
        <fullName evidence="6">Transposase</fullName>
    </submittedName>
</protein>
<evidence type="ECO:0000259" key="5">
    <source>
        <dbReference type="Pfam" id="PF01385"/>
    </source>
</evidence>
<evidence type="ECO:0000256" key="1">
    <source>
        <dbReference type="ARBA" id="ARBA00008761"/>
    </source>
</evidence>
<dbReference type="AlphaFoldDB" id="A0A1D9G110"/>
<name>A0A1D9G110_MOOP1</name>
<dbReference type="NCBIfam" id="TIGR01766">
    <property type="entry name" value="IS200/IS605 family accessory protein TnpB-like domain"/>
    <property type="match status" value="1"/>
</dbReference>
<sequence>MGSVNDQGIRIPLGKRVKACFGMQYFYLPMPANLEFKEIRELRILPRNGCYYAEFVYNTEEIQADVDVDNCLGIDAGVDNWLTCVSNLGDSFIINGRKLKSQNRWYNKEVARLKTSQPQDFWSPRLAAITEKRNRQMRDSRNKTARLLLNYCLEHRIGRVVWGHNKQQKQECNIGDKNTQNFVEIPTARLKDRFQQLCEQHGIEFVETEESYTSKAIELSTG</sequence>
<organism evidence="6">
    <name type="scientific">Moorena producens (strain JHB)</name>
    <dbReference type="NCBI Taxonomy" id="1454205"/>
    <lineage>
        <taxon>Bacteria</taxon>
        <taxon>Bacillati</taxon>
        <taxon>Cyanobacteriota</taxon>
        <taxon>Cyanophyceae</taxon>
        <taxon>Coleofasciculales</taxon>
        <taxon>Coleofasciculaceae</taxon>
        <taxon>Moorena</taxon>
    </lineage>
</organism>
<reference evidence="6" key="2">
    <citation type="submission" date="2022-10" db="EMBL/GenBank/DDBJ databases">
        <authorList>
            <person name="Ngo T.-E."/>
        </authorList>
    </citation>
    <scope>NUCLEOTIDE SEQUENCE</scope>
    <source>
        <strain evidence="6">JHB</strain>
    </source>
</reference>
<dbReference type="Proteomes" id="UP000176944">
    <property type="component" value="Chromosome"/>
</dbReference>